<keyword evidence="1" id="KW-0378">Hydrolase</keyword>
<dbReference type="EMBL" id="BK032529">
    <property type="protein sequence ID" value="DAF45994.1"/>
    <property type="molecule type" value="Genomic_DNA"/>
</dbReference>
<sequence length="103" mass="12109">MAKSILQNRKECYICRELVGTEMSLPDTGLEMHHIFGGTANRKLSEKYGLKVWLCHNHHNEPPCGVHFCKEAAEKLHEEGQKAFERKYPNEDFRMIFGKNYRR</sequence>
<organism evidence="1">
    <name type="scientific">Myoviridae sp. cthAo37</name>
    <dbReference type="NCBI Taxonomy" id="2827701"/>
    <lineage>
        <taxon>Viruses</taxon>
        <taxon>Duplodnaviria</taxon>
        <taxon>Heunggongvirae</taxon>
        <taxon>Uroviricota</taxon>
        <taxon>Caudoviricetes</taxon>
    </lineage>
</organism>
<proteinExistence type="predicted"/>
<dbReference type="Gene3D" id="3.30.40.190">
    <property type="match status" value="1"/>
</dbReference>
<protein>
    <submittedName>
        <fullName evidence="1">Recombination enhancement function protein nuclease, DNase, HYDROLASE.4A</fullName>
    </submittedName>
</protein>
<accession>A0A8S5S5L8</accession>
<reference evidence="1" key="1">
    <citation type="journal article" date="2021" name="Proc. Natl. Acad. Sci. U.S.A.">
        <title>A Catalog of Tens of Thousands of Viruses from Human Metagenomes Reveals Hidden Associations with Chronic Diseases.</title>
        <authorList>
            <person name="Tisza M.J."/>
            <person name="Buck C.B."/>
        </authorList>
    </citation>
    <scope>NUCLEOTIDE SEQUENCE</scope>
    <source>
        <strain evidence="1">CthAo37</strain>
    </source>
</reference>
<evidence type="ECO:0000313" key="1">
    <source>
        <dbReference type="EMBL" id="DAF45994.1"/>
    </source>
</evidence>
<dbReference type="GO" id="GO:0016787">
    <property type="term" value="F:hydrolase activity"/>
    <property type="evidence" value="ECO:0007669"/>
    <property type="project" value="UniProtKB-KW"/>
</dbReference>
<name>A0A8S5S5L8_9CAUD</name>